<dbReference type="GO" id="GO:0005085">
    <property type="term" value="F:guanyl-nucleotide exchange factor activity"/>
    <property type="evidence" value="ECO:0007669"/>
    <property type="project" value="UniProtKB-ARBA"/>
</dbReference>
<reference evidence="2 3" key="1">
    <citation type="journal article" date="2014" name="Genome Biol. Evol.">
        <title>The genome of the myxosporean Thelohanellus kitauei shows adaptations to nutrient acquisition within its fish host.</title>
        <authorList>
            <person name="Yang Y."/>
            <person name="Xiong J."/>
            <person name="Zhou Z."/>
            <person name="Huo F."/>
            <person name="Miao W."/>
            <person name="Ran C."/>
            <person name="Liu Y."/>
            <person name="Zhang J."/>
            <person name="Feng J."/>
            <person name="Wang M."/>
            <person name="Wang M."/>
            <person name="Wang L."/>
            <person name="Yao B."/>
        </authorList>
    </citation>
    <scope>NUCLEOTIDE SEQUENCE [LARGE SCALE GENOMIC DNA]</scope>
    <source>
        <strain evidence="2">Wuqing</strain>
    </source>
</reference>
<name>A0A0C2J764_THEKT</name>
<keyword evidence="3" id="KW-1185">Reference proteome</keyword>
<dbReference type="GO" id="GO:0032483">
    <property type="term" value="P:regulation of Rab protein signal transduction"/>
    <property type="evidence" value="ECO:0007669"/>
    <property type="project" value="TreeGrafter"/>
</dbReference>
<dbReference type="Proteomes" id="UP000031668">
    <property type="component" value="Unassembled WGS sequence"/>
</dbReference>
<evidence type="ECO:0000313" key="2">
    <source>
        <dbReference type="EMBL" id="KII73639.1"/>
    </source>
</evidence>
<sequence length="325" mass="37376">MEFPNCEKYGDGLYDYFIHIGIDLSREPIETDHIFSNKLPITDIEVLKNETPSPGFHIVDVKSPSHNWRLLTFHQTALTIAVKRSKDIPIVSLDLVSENDEHPENLKIIYTTPLGKSADFYYAPEGGPYYLAYRRGTISSKIAVIDVQFQTMSKDCEIPHTYIAVERTIKQTLFDQEFMIIYKPGIVRKPLKYPAKIIFRYPSYEKPCYALPQNISYFCLPDGCFIDYTSNAIPKPSFVSFSITTGLGQKVYGTSMIHYRQLNQFESSILKSVYPKQMETDIFYGCESFCLLSRFPFFMKSCTFLIKLSSASHNSSDIFKKFSLQ</sequence>
<dbReference type="GO" id="GO:0031410">
    <property type="term" value="C:cytoplasmic vesicle"/>
    <property type="evidence" value="ECO:0007669"/>
    <property type="project" value="TreeGrafter"/>
</dbReference>
<dbReference type="OrthoDB" id="75250at2759"/>
<dbReference type="PROSITE" id="PS50211">
    <property type="entry name" value="DENN"/>
    <property type="match status" value="1"/>
</dbReference>
<comment type="caution">
    <text evidence="2">The sequence shown here is derived from an EMBL/GenBank/DDBJ whole genome shotgun (WGS) entry which is preliminary data.</text>
</comment>
<dbReference type="EMBL" id="JWZT01000740">
    <property type="protein sequence ID" value="KII73639.1"/>
    <property type="molecule type" value="Genomic_DNA"/>
</dbReference>
<protein>
    <submittedName>
        <fullName evidence="2">C-myc promoter-binding protein</fullName>
    </submittedName>
</protein>
<dbReference type="SMART" id="SM00800">
    <property type="entry name" value="uDENN"/>
    <property type="match status" value="1"/>
</dbReference>
<organism evidence="2 3">
    <name type="scientific">Thelohanellus kitauei</name>
    <name type="common">Myxosporean</name>
    <dbReference type="NCBI Taxonomy" id="669202"/>
    <lineage>
        <taxon>Eukaryota</taxon>
        <taxon>Metazoa</taxon>
        <taxon>Cnidaria</taxon>
        <taxon>Myxozoa</taxon>
        <taxon>Myxosporea</taxon>
        <taxon>Bivalvulida</taxon>
        <taxon>Platysporina</taxon>
        <taxon>Myxobolidae</taxon>
        <taxon>Thelohanellus</taxon>
    </lineage>
</organism>
<dbReference type="InterPro" id="IPR051696">
    <property type="entry name" value="DENN_Domain_GEFs"/>
</dbReference>
<dbReference type="InterPro" id="IPR037516">
    <property type="entry name" value="Tripartite_DENN"/>
</dbReference>
<dbReference type="PANTHER" id="PTHR12296:SF21">
    <property type="entry name" value="DENN DOMAIN-CONTAINING PROTEIN 3"/>
    <property type="match status" value="1"/>
</dbReference>
<dbReference type="Gene3D" id="2.100.10.50">
    <property type="match status" value="1"/>
</dbReference>
<dbReference type="OMA" id="METDIFY"/>
<accession>A0A0C2J764</accession>
<proteinExistence type="predicted"/>
<dbReference type="InterPro" id="IPR005113">
    <property type="entry name" value="uDENN_dom"/>
</dbReference>
<dbReference type="AlphaFoldDB" id="A0A0C2J764"/>
<dbReference type="PANTHER" id="PTHR12296">
    <property type="entry name" value="DENN DOMAIN-CONTAINING PROTEIN 4"/>
    <property type="match status" value="1"/>
</dbReference>
<dbReference type="Pfam" id="PF03456">
    <property type="entry name" value="uDENN"/>
    <property type="match status" value="1"/>
</dbReference>
<feature type="domain" description="UDENN" evidence="1">
    <location>
        <begin position="179"/>
        <end position="325"/>
    </location>
</feature>
<evidence type="ECO:0000259" key="1">
    <source>
        <dbReference type="PROSITE" id="PS50211"/>
    </source>
</evidence>
<gene>
    <name evidence="2" type="ORF">RF11_15539</name>
</gene>
<evidence type="ECO:0000313" key="3">
    <source>
        <dbReference type="Proteomes" id="UP000031668"/>
    </source>
</evidence>